<organism evidence="4 5">
    <name type="scientific">Protea cynaroides</name>
    <dbReference type="NCBI Taxonomy" id="273540"/>
    <lineage>
        <taxon>Eukaryota</taxon>
        <taxon>Viridiplantae</taxon>
        <taxon>Streptophyta</taxon>
        <taxon>Embryophyta</taxon>
        <taxon>Tracheophyta</taxon>
        <taxon>Spermatophyta</taxon>
        <taxon>Magnoliopsida</taxon>
        <taxon>Proteales</taxon>
        <taxon>Proteaceae</taxon>
        <taxon>Protea</taxon>
    </lineage>
</organism>
<evidence type="ECO:0000313" key="4">
    <source>
        <dbReference type="EMBL" id="KAJ4960918.1"/>
    </source>
</evidence>
<dbReference type="InterPro" id="IPR044208">
    <property type="entry name" value="FKBP19-like"/>
</dbReference>
<feature type="region of interest" description="Disordered" evidence="2">
    <location>
        <begin position="233"/>
        <end position="259"/>
    </location>
</feature>
<dbReference type="GO" id="GO:0009507">
    <property type="term" value="C:chloroplast"/>
    <property type="evidence" value="ECO:0007669"/>
    <property type="project" value="TreeGrafter"/>
</dbReference>
<dbReference type="SUPFAM" id="SSF54534">
    <property type="entry name" value="FKBP-like"/>
    <property type="match status" value="1"/>
</dbReference>
<keyword evidence="1" id="KW-0697">Rotamase</keyword>
<dbReference type="EC" id="5.2.1.8" evidence="1"/>
<dbReference type="PANTHER" id="PTHR47717:SF1">
    <property type="entry name" value="PEPTIDYL-PROLYL CIS-TRANS ISOMERASE FKBP19, CHLOROPLASTIC"/>
    <property type="match status" value="1"/>
</dbReference>
<dbReference type="AlphaFoldDB" id="A0A9Q0K4A5"/>
<comment type="catalytic activity">
    <reaction evidence="1">
        <text>[protein]-peptidylproline (omega=180) = [protein]-peptidylproline (omega=0)</text>
        <dbReference type="Rhea" id="RHEA:16237"/>
        <dbReference type="Rhea" id="RHEA-COMP:10747"/>
        <dbReference type="Rhea" id="RHEA-COMP:10748"/>
        <dbReference type="ChEBI" id="CHEBI:83833"/>
        <dbReference type="ChEBI" id="CHEBI:83834"/>
        <dbReference type="EC" id="5.2.1.8"/>
    </reaction>
</comment>
<dbReference type="InterPro" id="IPR046357">
    <property type="entry name" value="PPIase_dom_sf"/>
</dbReference>
<accession>A0A9Q0K4A5</accession>
<sequence>MYPFLHILLPLPPPYQPISSPGRKFSMRVASKQAYICRDCRFSYSNRILFEKSPDNSCTELQCMARSALKGLEGENGAVSRNAFERREVLFSTVGVVAAATWHALKDGVAVASEFADMPALRGKDYGKTKMRYPDYAETESGLQYKDLRVGSGPMPMMGETVVVDWDGYTIGYYGRIFEARNKTKGGSFEGDDKDFFKFTLGSQQVIPAFEEAVSGMNTGGIRRIIVPPELGYPESDFNKRGPRPTTFSPRASPLTPKS</sequence>
<name>A0A9Q0K4A5_9MAGN</name>
<evidence type="ECO:0000313" key="5">
    <source>
        <dbReference type="Proteomes" id="UP001141806"/>
    </source>
</evidence>
<dbReference type="Pfam" id="PF00254">
    <property type="entry name" value="FKBP_C"/>
    <property type="match status" value="1"/>
</dbReference>
<dbReference type="PROSITE" id="PS50059">
    <property type="entry name" value="FKBP_PPIASE"/>
    <property type="match status" value="1"/>
</dbReference>
<evidence type="ECO:0000256" key="2">
    <source>
        <dbReference type="SAM" id="MobiDB-lite"/>
    </source>
</evidence>
<dbReference type="PANTHER" id="PTHR47717">
    <property type="entry name" value="PEPTIDYL-PROLYL CIS-TRANS ISOMERASE FKBP19, CHLOROPLASTIC"/>
    <property type="match status" value="1"/>
</dbReference>
<feature type="domain" description="PPIase FKBP-type" evidence="3">
    <location>
        <begin position="159"/>
        <end position="259"/>
    </location>
</feature>
<evidence type="ECO:0000256" key="1">
    <source>
        <dbReference type="PROSITE-ProRule" id="PRU00277"/>
    </source>
</evidence>
<dbReference type="Proteomes" id="UP001141806">
    <property type="component" value="Unassembled WGS sequence"/>
</dbReference>
<reference evidence="4" key="1">
    <citation type="journal article" date="2023" name="Plant J.">
        <title>The genome of the king protea, Protea cynaroides.</title>
        <authorList>
            <person name="Chang J."/>
            <person name="Duong T.A."/>
            <person name="Schoeman C."/>
            <person name="Ma X."/>
            <person name="Roodt D."/>
            <person name="Barker N."/>
            <person name="Li Z."/>
            <person name="Van de Peer Y."/>
            <person name="Mizrachi E."/>
        </authorList>
    </citation>
    <scope>NUCLEOTIDE SEQUENCE</scope>
    <source>
        <tissue evidence="4">Young leaves</tissue>
    </source>
</reference>
<dbReference type="OrthoDB" id="77911at2759"/>
<gene>
    <name evidence="4" type="ORF">NE237_020828</name>
</gene>
<keyword evidence="5" id="KW-1185">Reference proteome</keyword>
<dbReference type="EMBL" id="JAMYWD010000009">
    <property type="protein sequence ID" value="KAJ4960918.1"/>
    <property type="molecule type" value="Genomic_DNA"/>
</dbReference>
<dbReference type="GO" id="GO:0003755">
    <property type="term" value="F:peptidyl-prolyl cis-trans isomerase activity"/>
    <property type="evidence" value="ECO:0007669"/>
    <property type="project" value="UniProtKB-KW"/>
</dbReference>
<evidence type="ECO:0000259" key="3">
    <source>
        <dbReference type="PROSITE" id="PS50059"/>
    </source>
</evidence>
<proteinExistence type="predicted"/>
<dbReference type="GO" id="GO:0009579">
    <property type="term" value="C:thylakoid"/>
    <property type="evidence" value="ECO:0007669"/>
    <property type="project" value="TreeGrafter"/>
</dbReference>
<protein>
    <recommendedName>
        <fullName evidence="1">peptidylprolyl isomerase</fullName>
        <ecNumber evidence="1">5.2.1.8</ecNumber>
    </recommendedName>
</protein>
<feature type="compositionally biased region" description="Polar residues" evidence="2">
    <location>
        <begin position="246"/>
        <end position="259"/>
    </location>
</feature>
<comment type="caution">
    <text evidence="4">The sequence shown here is derived from an EMBL/GenBank/DDBJ whole genome shotgun (WGS) entry which is preliminary data.</text>
</comment>
<dbReference type="InterPro" id="IPR001179">
    <property type="entry name" value="PPIase_FKBP_dom"/>
</dbReference>
<keyword evidence="1" id="KW-0413">Isomerase</keyword>
<dbReference type="Gene3D" id="3.10.50.40">
    <property type="match status" value="1"/>
</dbReference>